<sequence length="83" mass="9532">MCTDIWKIREKETRMLDFQRCGYRILFGGVEMPDPCSEGFIQGSDVGELQEPGVCGKLRKIFMTLSFNGKKMKEITMKHPGQK</sequence>
<organism evidence="1 2">
    <name type="scientific">Sapajus apella</name>
    <name type="common">Brown-capped capuchin</name>
    <name type="synonym">Cebus apella</name>
    <dbReference type="NCBI Taxonomy" id="9515"/>
    <lineage>
        <taxon>Eukaryota</taxon>
        <taxon>Metazoa</taxon>
        <taxon>Chordata</taxon>
        <taxon>Craniata</taxon>
        <taxon>Vertebrata</taxon>
        <taxon>Euteleostomi</taxon>
        <taxon>Mammalia</taxon>
        <taxon>Eutheria</taxon>
        <taxon>Euarchontoglires</taxon>
        <taxon>Primates</taxon>
        <taxon>Haplorrhini</taxon>
        <taxon>Platyrrhini</taxon>
        <taxon>Cebidae</taxon>
        <taxon>Cebinae</taxon>
        <taxon>Sapajus</taxon>
    </lineage>
</organism>
<dbReference type="Proteomes" id="UP000504640">
    <property type="component" value="Unplaced"/>
</dbReference>
<keyword evidence="1" id="KW-1185">Reference proteome</keyword>
<dbReference type="GeneID" id="116547017"/>
<protein>
    <submittedName>
        <fullName evidence="2">Uncharacterized protein LOC116547017 isoform X3</fullName>
    </submittedName>
</protein>
<gene>
    <name evidence="2" type="primary">LOC116547017</name>
</gene>
<reference evidence="2" key="1">
    <citation type="submission" date="2025-08" db="UniProtKB">
        <authorList>
            <consortium name="RefSeq"/>
        </authorList>
    </citation>
    <scope>IDENTIFICATION</scope>
    <source>
        <tissue evidence="2">Blood</tissue>
    </source>
</reference>
<evidence type="ECO:0000313" key="2">
    <source>
        <dbReference type="RefSeq" id="XP_032129005.1"/>
    </source>
</evidence>
<dbReference type="RefSeq" id="XP_032129005.1">
    <property type="nucleotide sequence ID" value="XM_032273114.1"/>
</dbReference>
<accession>A0A6J3HG26</accession>
<evidence type="ECO:0000313" key="1">
    <source>
        <dbReference type="Proteomes" id="UP000504640"/>
    </source>
</evidence>
<dbReference type="AlphaFoldDB" id="A0A6J3HG26"/>
<proteinExistence type="predicted"/>
<name>A0A6J3HG26_SAPAP</name>